<evidence type="ECO:0000256" key="2">
    <source>
        <dbReference type="ARBA" id="ARBA00011270"/>
    </source>
</evidence>
<dbReference type="HAMAP" id="MF_00131">
    <property type="entry name" value="Trp_synth_alpha"/>
    <property type="match status" value="1"/>
</dbReference>
<name>A0ABP8MAD4_9BACT</name>
<dbReference type="SUPFAM" id="SSF51366">
    <property type="entry name" value="Ribulose-phoshate binding barrel"/>
    <property type="match status" value="1"/>
</dbReference>
<dbReference type="InterPro" id="IPR011060">
    <property type="entry name" value="RibuloseP-bd_barrel"/>
</dbReference>
<keyword evidence="4 8" id="KW-0822">Tryptophan biosynthesis</keyword>
<evidence type="ECO:0000313" key="11">
    <source>
        <dbReference type="Proteomes" id="UP001501508"/>
    </source>
</evidence>
<dbReference type="RefSeq" id="WP_345032072.1">
    <property type="nucleotide sequence ID" value="NZ_BAABEY010000036.1"/>
</dbReference>
<comment type="pathway">
    <text evidence="1 8">Amino-acid biosynthesis; L-tryptophan biosynthesis; L-tryptophan from chorismate: step 5/5.</text>
</comment>
<proteinExistence type="inferred from homology"/>
<evidence type="ECO:0000256" key="3">
    <source>
        <dbReference type="ARBA" id="ARBA00022605"/>
    </source>
</evidence>
<evidence type="ECO:0000313" key="10">
    <source>
        <dbReference type="EMBL" id="GAA4445688.1"/>
    </source>
</evidence>
<evidence type="ECO:0000256" key="9">
    <source>
        <dbReference type="RuleBase" id="RU003662"/>
    </source>
</evidence>
<evidence type="ECO:0000256" key="6">
    <source>
        <dbReference type="ARBA" id="ARBA00023239"/>
    </source>
</evidence>
<dbReference type="InterPro" id="IPR002028">
    <property type="entry name" value="Trp_synthase_suA"/>
</dbReference>
<dbReference type="Gene3D" id="3.20.20.70">
    <property type="entry name" value="Aldolase class I"/>
    <property type="match status" value="1"/>
</dbReference>
<comment type="function">
    <text evidence="8">The alpha subunit is responsible for the aldol cleavage of indoleglycerol phosphate to indole and glyceraldehyde 3-phosphate.</text>
</comment>
<dbReference type="EC" id="4.2.1.20" evidence="8"/>
<feature type="active site" description="Proton acceptor" evidence="8">
    <location>
        <position position="49"/>
    </location>
</feature>
<comment type="caution">
    <text evidence="10">The sequence shown here is derived from an EMBL/GenBank/DDBJ whole genome shotgun (WGS) entry which is preliminary data.</text>
</comment>
<sequence length="268" mass="29772">MSNRISELFAQTPESEGLLNVYFTAGYPQINDTRRILAALQSAGADFVEIGMPYSDPVADGETIQESNQVALDNGMTVKLLLQQLHNMRDEIHIPVLLMGYINPILQYGIERFCEEAAAAGVDGLILPDLPLEAYVASYKDLFERNGLVNIFLITPQTRPDRILELDKAGSGFVYMVSSASVTGAKTGVSEGMEAYFERIHRMNLRNPRMIGFGIKDRESFQKASRYSRGAIIGSAFIRMLQESRNLEEDIASFISGIKPNKTQVEHA</sequence>
<dbReference type="CDD" id="cd04724">
    <property type="entry name" value="Tryptophan_synthase_alpha"/>
    <property type="match status" value="1"/>
</dbReference>
<dbReference type="InterPro" id="IPR013785">
    <property type="entry name" value="Aldolase_TIM"/>
</dbReference>
<gene>
    <name evidence="8 10" type="primary">trpA</name>
    <name evidence="10" type="ORF">GCM10023091_37560</name>
</gene>
<dbReference type="PANTHER" id="PTHR43406:SF1">
    <property type="entry name" value="TRYPTOPHAN SYNTHASE ALPHA CHAIN, CHLOROPLASTIC"/>
    <property type="match status" value="1"/>
</dbReference>
<evidence type="ECO:0000256" key="5">
    <source>
        <dbReference type="ARBA" id="ARBA00023141"/>
    </source>
</evidence>
<reference evidence="11" key="1">
    <citation type="journal article" date="2019" name="Int. J. Syst. Evol. Microbiol.">
        <title>The Global Catalogue of Microorganisms (GCM) 10K type strain sequencing project: providing services to taxonomists for standard genome sequencing and annotation.</title>
        <authorList>
            <consortium name="The Broad Institute Genomics Platform"/>
            <consortium name="The Broad Institute Genome Sequencing Center for Infectious Disease"/>
            <person name="Wu L."/>
            <person name="Ma J."/>
        </authorList>
    </citation>
    <scope>NUCLEOTIDE SEQUENCE [LARGE SCALE GENOMIC DNA]</scope>
    <source>
        <strain evidence="11">JCM 31920</strain>
    </source>
</reference>
<dbReference type="Pfam" id="PF00290">
    <property type="entry name" value="Trp_syntA"/>
    <property type="match status" value="1"/>
</dbReference>
<keyword evidence="3 8" id="KW-0028">Amino-acid biosynthesis</keyword>
<dbReference type="EMBL" id="BAABEY010000036">
    <property type="protein sequence ID" value="GAA4445688.1"/>
    <property type="molecule type" value="Genomic_DNA"/>
</dbReference>
<comment type="similarity">
    <text evidence="8 9">Belongs to the TrpA family.</text>
</comment>
<evidence type="ECO:0000256" key="1">
    <source>
        <dbReference type="ARBA" id="ARBA00004733"/>
    </source>
</evidence>
<dbReference type="NCBIfam" id="TIGR00262">
    <property type="entry name" value="trpA"/>
    <property type="match status" value="1"/>
</dbReference>
<evidence type="ECO:0000256" key="7">
    <source>
        <dbReference type="ARBA" id="ARBA00049047"/>
    </source>
</evidence>
<evidence type="ECO:0000256" key="4">
    <source>
        <dbReference type="ARBA" id="ARBA00022822"/>
    </source>
</evidence>
<dbReference type="PANTHER" id="PTHR43406">
    <property type="entry name" value="TRYPTOPHAN SYNTHASE, ALPHA CHAIN"/>
    <property type="match status" value="1"/>
</dbReference>
<comment type="catalytic activity">
    <reaction evidence="7 8">
        <text>(1S,2R)-1-C-(indol-3-yl)glycerol 3-phosphate + L-serine = D-glyceraldehyde 3-phosphate + L-tryptophan + H2O</text>
        <dbReference type="Rhea" id="RHEA:10532"/>
        <dbReference type="ChEBI" id="CHEBI:15377"/>
        <dbReference type="ChEBI" id="CHEBI:33384"/>
        <dbReference type="ChEBI" id="CHEBI:57912"/>
        <dbReference type="ChEBI" id="CHEBI:58866"/>
        <dbReference type="ChEBI" id="CHEBI:59776"/>
        <dbReference type="EC" id="4.2.1.20"/>
    </reaction>
</comment>
<feature type="active site" description="Proton acceptor" evidence="8">
    <location>
        <position position="60"/>
    </location>
</feature>
<dbReference type="Proteomes" id="UP001501508">
    <property type="component" value="Unassembled WGS sequence"/>
</dbReference>
<accession>A0ABP8MAD4</accession>
<dbReference type="InterPro" id="IPR018204">
    <property type="entry name" value="Trp_synthase_alpha_AS"/>
</dbReference>
<comment type="subunit">
    <text evidence="2 8">Tetramer of two alpha and two beta chains.</text>
</comment>
<evidence type="ECO:0000256" key="8">
    <source>
        <dbReference type="HAMAP-Rule" id="MF_00131"/>
    </source>
</evidence>
<keyword evidence="5 8" id="KW-0057">Aromatic amino acid biosynthesis</keyword>
<organism evidence="10 11">
    <name type="scientific">Ravibacter arvi</name>
    <dbReference type="NCBI Taxonomy" id="2051041"/>
    <lineage>
        <taxon>Bacteria</taxon>
        <taxon>Pseudomonadati</taxon>
        <taxon>Bacteroidota</taxon>
        <taxon>Cytophagia</taxon>
        <taxon>Cytophagales</taxon>
        <taxon>Spirosomataceae</taxon>
        <taxon>Ravibacter</taxon>
    </lineage>
</organism>
<protein>
    <recommendedName>
        <fullName evidence="8">Tryptophan synthase alpha chain</fullName>
        <ecNumber evidence="8">4.2.1.20</ecNumber>
    </recommendedName>
</protein>
<keyword evidence="11" id="KW-1185">Reference proteome</keyword>
<keyword evidence="6 8" id="KW-0456">Lyase</keyword>
<dbReference type="PROSITE" id="PS00167">
    <property type="entry name" value="TRP_SYNTHASE_ALPHA"/>
    <property type="match status" value="1"/>
</dbReference>